<evidence type="ECO:0000313" key="3">
    <source>
        <dbReference type="Proteomes" id="UP000807504"/>
    </source>
</evidence>
<sequence>MPTELDIQNRGSGPETCLKSSKGGRTEGQMSPGHHEQTTSGRTNRPKGAVIEAPGDQAALEIYQPLEVRTRKMPGGAQYWTFRPGFRTGNQPARNQKPDS</sequence>
<feature type="region of interest" description="Disordered" evidence="1">
    <location>
        <begin position="76"/>
        <end position="100"/>
    </location>
</feature>
<proteinExistence type="predicted"/>
<reference evidence="2" key="2">
    <citation type="submission" date="2020-06" db="EMBL/GenBank/DDBJ databases">
        <authorList>
            <person name="Sheffer M."/>
        </authorList>
    </citation>
    <scope>NUCLEOTIDE SEQUENCE</scope>
</reference>
<dbReference type="EMBL" id="JABXBU010001863">
    <property type="protein sequence ID" value="KAF8783342.1"/>
    <property type="molecule type" value="Genomic_DNA"/>
</dbReference>
<comment type="caution">
    <text evidence="2">The sequence shown here is derived from an EMBL/GenBank/DDBJ whole genome shotgun (WGS) entry which is preliminary data.</text>
</comment>
<reference evidence="2" key="1">
    <citation type="journal article" date="2020" name="bioRxiv">
        <title>Chromosome-level reference genome of the European wasp spider Argiope bruennichi: a resource for studies on range expansion and evolutionary adaptation.</title>
        <authorList>
            <person name="Sheffer M.M."/>
            <person name="Hoppe A."/>
            <person name="Krehenwinkel H."/>
            <person name="Uhl G."/>
            <person name="Kuss A.W."/>
            <person name="Jensen L."/>
            <person name="Jensen C."/>
            <person name="Gillespie R.G."/>
            <person name="Hoff K.J."/>
            <person name="Prost S."/>
        </authorList>
    </citation>
    <scope>NUCLEOTIDE SEQUENCE</scope>
</reference>
<keyword evidence="3" id="KW-1185">Reference proteome</keyword>
<evidence type="ECO:0000256" key="1">
    <source>
        <dbReference type="SAM" id="MobiDB-lite"/>
    </source>
</evidence>
<dbReference type="AlphaFoldDB" id="A0A8T0F4A9"/>
<dbReference type="Proteomes" id="UP000807504">
    <property type="component" value="Unassembled WGS sequence"/>
</dbReference>
<protein>
    <submittedName>
        <fullName evidence="2">Uncharacterized protein</fullName>
    </submittedName>
</protein>
<evidence type="ECO:0000313" key="2">
    <source>
        <dbReference type="EMBL" id="KAF8783342.1"/>
    </source>
</evidence>
<accession>A0A8T0F4A9</accession>
<gene>
    <name evidence="2" type="ORF">HNY73_013516</name>
</gene>
<feature type="region of interest" description="Disordered" evidence="1">
    <location>
        <begin position="1"/>
        <end position="49"/>
    </location>
</feature>
<name>A0A8T0F4A9_ARGBR</name>
<organism evidence="2 3">
    <name type="scientific">Argiope bruennichi</name>
    <name type="common">Wasp spider</name>
    <name type="synonym">Aranea bruennichi</name>
    <dbReference type="NCBI Taxonomy" id="94029"/>
    <lineage>
        <taxon>Eukaryota</taxon>
        <taxon>Metazoa</taxon>
        <taxon>Ecdysozoa</taxon>
        <taxon>Arthropoda</taxon>
        <taxon>Chelicerata</taxon>
        <taxon>Arachnida</taxon>
        <taxon>Araneae</taxon>
        <taxon>Araneomorphae</taxon>
        <taxon>Entelegynae</taxon>
        <taxon>Araneoidea</taxon>
        <taxon>Araneidae</taxon>
        <taxon>Argiope</taxon>
    </lineage>
</organism>